<evidence type="ECO:0008006" key="4">
    <source>
        <dbReference type="Google" id="ProtNLM"/>
    </source>
</evidence>
<proteinExistence type="predicted"/>
<sequence length="67" mass="7184">MLSIICLSVLAACSDQRPEADARESSGEAFPVSPTEKAEALRDAKAARERFIGDGKAQYTPQPVEGF</sequence>
<feature type="compositionally biased region" description="Basic and acidic residues" evidence="1">
    <location>
        <begin position="17"/>
        <end position="26"/>
    </location>
</feature>
<protein>
    <recommendedName>
        <fullName evidence="4">Lipoprotein</fullName>
    </recommendedName>
</protein>
<evidence type="ECO:0000313" key="3">
    <source>
        <dbReference type="Proteomes" id="UP001208074"/>
    </source>
</evidence>
<gene>
    <name evidence="2" type="ORF">OSH02_11845</name>
</gene>
<evidence type="ECO:0000256" key="1">
    <source>
        <dbReference type="SAM" id="MobiDB-lite"/>
    </source>
</evidence>
<dbReference type="EMBL" id="JAPKNB010000008">
    <property type="protein sequence ID" value="MCX5566057.1"/>
    <property type="molecule type" value="Genomic_DNA"/>
</dbReference>
<comment type="caution">
    <text evidence="2">The sequence shown here is derived from an EMBL/GenBank/DDBJ whole genome shotgun (WGS) entry which is preliminary data.</text>
</comment>
<dbReference type="Proteomes" id="UP001208074">
    <property type="component" value="Unassembled WGS sequence"/>
</dbReference>
<dbReference type="AlphaFoldDB" id="A0AAW5VU30"/>
<accession>A0AAW5VU30</accession>
<name>A0AAW5VU30_9BURK</name>
<organism evidence="2 3">
    <name type="scientific">Alcaligenes phenolicus</name>
    <dbReference type="NCBI Taxonomy" id="232846"/>
    <lineage>
        <taxon>Bacteria</taxon>
        <taxon>Pseudomonadati</taxon>
        <taxon>Pseudomonadota</taxon>
        <taxon>Betaproteobacteria</taxon>
        <taxon>Burkholderiales</taxon>
        <taxon>Alcaligenaceae</taxon>
        <taxon>Alcaligenes</taxon>
    </lineage>
</organism>
<feature type="region of interest" description="Disordered" evidence="1">
    <location>
        <begin position="17"/>
        <end position="44"/>
    </location>
</feature>
<reference evidence="2" key="1">
    <citation type="submission" date="2022-11" db="EMBL/GenBank/DDBJ databases">
        <title>Biodiversity and phylogenetic relationships of bacteria.</title>
        <authorList>
            <person name="Machado R.A.R."/>
            <person name="Bhat A."/>
            <person name="Loulou A."/>
            <person name="Kallel S."/>
        </authorList>
    </citation>
    <scope>NUCLEOTIDE SEQUENCE</scope>
    <source>
        <strain evidence="2">DSM 16503</strain>
    </source>
</reference>
<evidence type="ECO:0000313" key="2">
    <source>
        <dbReference type="EMBL" id="MCX5566057.1"/>
    </source>
</evidence>
<dbReference type="RefSeq" id="WP_266140723.1">
    <property type="nucleotide sequence ID" value="NZ_JAPKNB010000008.1"/>
</dbReference>